<dbReference type="Pfam" id="PF08459">
    <property type="entry name" value="UvrC_RNaseH_dom"/>
    <property type="match status" value="1"/>
</dbReference>
<comment type="subunit">
    <text evidence="7">Interacts with UvrB in an incision complex.</text>
</comment>
<protein>
    <recommendedName>
        <fullName evidence="7">UvrABC system protein C</fullName>
        <shortName evidence="7">Protein UvrC</shortName>
    </recommendedName>
    <alternativeName>
        <fullName evidence="7">Excinuclease ABC subunit C</fullName>
    </alternativeName>
</protein>
<dbReference type="RefSeq" id="WP_420242652.1">
    <property type="nucleotide sequence ID" value="NZ_BOPV01000001.1"/>
</dbReference>
<dbReference type="GO" id="GO:0009380">
    <property type="term" value="C:excinuclease repair complex"/>
    <property type="evidence" value="ECO:0007669"/>
    <property type="project" value="InterPro"/>
</dbReference>
<dbReference type="HAMAP" id="MF_00203">
    <property type="entry name" value="UvrC"/>
    <property type="match status" value="1"/>
</dbReference>
<dbReference type="PROSITE" id="PS50165">
    <property type="entry name" value="UVRC"/>
    <property type="match status" value="1"/>
</dbReference>
<keyword evidence="5 7" id="KW-0234">DNA repair</keyword>
<gene>
    <name evidence="7 11" type="primary">uvrC</name>
    <name evidence="11" type="ORF">TMPK1_17860</name>
</gene>
<dbReference type="PANTHER" id="PTHR30562">
    <property type="entry name" value="UVRC/OXIDOREDUCTASE"/>
    <property type="match status" value="1"/>
</dbReference>
<dbReference type="InterPro" id="IPR047296">
    <property type="entry name" value="GIY-YIG_UvrC_Cho"/>
</dbReference>
<dbReference type="PROSITE" id="PS50151">
    <property type="entry name" value="UVR"/>
    <property type="match status" value="1"/>
</dbReference>
<dbReference type="GO" id="GO:0009381">
    <property type="term" value="F:excinuclease ABC activity"/>
    <property type="evidence" value="ECO:0007669"/>
    <property type="project" value="UniProtKB-UniRule"/>
</dbReference>
<evidence type="ECO:0000313" key="11">
    <source>
        <dbReference type="EMBL" id="GIL39549.1"/>
    </source>
</evidence>
<feature type="domain" description="GIY-YIG" evidence="9">
    <location>
        <begin position="22"/>
        <end position="100"/>
    </location>
</feature>
<comment type="subcellular location">
    <subcellularLocation>
        <location evidence="7">Cytoplasm</location>
    </subcellularLocation>
</comment>
<dbReference type="InterPro" id="IPR038476">
    <property type="entry name" value="UvrC_RNase_H_dom_sf"/>
</dbReference>
<dbReference type="InterPro" id="IPR001162">
    <property type="entry name" value="UvrC_RNase_H_dom"/>
</dbReference>
<feature type="domain" description="UVR" evidence="8">
    <location>
        <begin position="210"/>
        <end position="245"/>
    </location>
</feature>
<dbReference type="Gene3D" id="1.10.150.20">
    <property type="entry name" value="5' to 3' exonuclease, C-terminal subdomain"/>
    <property type="match status" value="1"/>
</dbReference>
<evidence type="ECO:0000256" key="2">
    <source>
        <dbReference type="ARBA" id="ARBA00022763"/>
    </source>
</evidence>
<evidence type="ECO:0000256" key="4">
    <source>
        <dbReference type="ARBA" id="ARBA00022881"/>
    </source>
</evidence>
<dbReference type="Gene3D" id="4.10.860.10">
    <property type="entry name" value="UVR domain"/>
    <property type="match status" value="1"/>
</dbReference>
<dbReference type="InterPro" id="IPR050066">
    <property type="entry name" value="UvrABC_protein_C"/>
</dbReference>
<reference evidence="11" key="1">
    <citation type="submission" date="2021-02" db="EMBL/GenBank/DDBJ databases">
        <title>Genome sequence of Rhodospirillales sp. strain TMPK1 isolated from soil.</title>
        <authorList>
            <person name="Nakai R."/>
            <person name="Kusada H."/>
            <person name="Tamaki H."/>
        </authorList>
    </citation>
    <scope>NUCLEOTIDE SEQUENCE</scope>
    <source>
        <strain evidence="11">TMPK1</strain>
    </source>
</reference>
<comment type="function">
    <text evidence="7">The UvrABC repair system catalyzes the recognition and processing of DNA lesions. UvrC both incises the 5' and 3' sides of the lesion. The N-terminal half is responsible for the 3' incision and the C-terminal half is responsible for the 5' incision.</text>
</comment>
<dbReference type="SUPFAM" id="SSF46600">
    <property type="entry name" value="C-terminal UvrC-binding domain of UvrB"/>
    <property type="match status" value="1"/>
</dbReference>
<dbReference type="PANTHER" id="PTHR30562:SF1">
    <property type="entry name" value="UVRABC SYSTEM PROTEIN C"/>
    <property type="match status" value="1"/>
</dbReference>
<keyword evidence="3 7" id="KW-0228">DNA excision</keyword>
<keyword evidence="1 7" id="KW-0963">Cytoplasm</keyword>
<dbReference type="AlphaFoldDB" id="A0A8S8XCY2"/>
<comment type="caution">
    <text evidence="11">The sequence shown here is derived from an EMBL/GenBank/DDBJ whole genome shotgun (WGS) entry which is preliminary data.</text>
</comment>
<dbReference type="GO" id="GO:0009432">
    <property type="term" value="P:SOS response"/>
    <property type="evidence" value="ECO:0007669"/>
    <property type="project" value="UniProtKB-UniRule"/>
</dbReference>
<name>A0A8S8XCY2_9PROT</name>
<evidence type="ECO:0000256" key="1">
    <source>
        <dbReference type="ARBA" id="ARBA00022490"/>
    </source>
</evidence>
<dbReference type="PROSITE" id="PS50164">
    <property type="entry name" value="GIY_YIG"/>
    <property type="match status" value="1"/>
</dbReference>
<evidence type="ECO:0000256" key="3">
    <source>
        <dbReference type="ARBA" id="ARBA00022769"/>
    </source>
</evidence>
<dbReference type="NCBIfam" id="TIGR00194">
    <property type="entry name" value="uvrC"/>
    <property type="match status" value="1"/>
</dbReference>
<dbReference type="EMBL" id="BOPV01000001">
    <property type="protein sequence ID" value="GIL39549.1"/>
    <property type="molecule type" value="Genomic_DNA"/>
</dbReference>
<keyword evidence="4 7" id="KW-0267">Excision nuclease</keyword>
<dbReference type="SMART" id="SM00465">
    <property type="entry name" value="GIYc"/>
    <property type="match status" value="1"/>
</dbReference>
<organism evidence="11 12">
    <name type="scientific">Roseiterribacter gracilis</name>
    <dbReference type="NCBI Taxonomy" id="2812848"/>
    <lineage>
        <taxon>Bacteria</taxon>
        <taxon>Pseudomonadati</taxon>
        <taxon>Pseudomonadota</taxon>
        <taxon>Alphaproteobacteria</taxon>
        <taxon>Rhodospirillales</taxon>
        <taxon>Roseiterribacteraceae</taxon>
        <taxon>Roseiterribacter</taxon>
    </lineage>
</organism>
<dbReference type="GO" id="GO:0005737">
    <property type="term" value="C:cytoplasm"/>
    <property type="evidence" value="ECO:0007669"/>
    <property type="project" value="UniProtKB-SubCell"/>
</dbReference>
<accession>A0A8S8XCY2</accession>
<evidence type="ECO:0000313" key="12">
    <source>
        <dbReference type="Proteomes" id="UP000681075"/>
    </source>
</evidence>
<dbReference type="InterPro" id="IPR000305">
    <property type="entry name" value="GIY-YIG_endonuc"/>
</dbReference>
<keyword evidence="12" id="KW-1185">Reference proteome</keyword>
<dbReference type="NCBIfam" id="NF001824">
    <property type="entry name" value="PRK00558.1-5"/>
    <property type="match status" value="1"/>
</dbReference>
<dbReference type="Pfam" id="PF01541">
    <property type="entry name" value="GIY-YIG"/>
    <property type="match status" value="1"/>
</dbReference>
<dbReference type="InterPro" id="IPR004791">
    <property type="entry name" value="UvrC"/>
</dbReference>
<dbReference type="Pfam" id="PF22920">
    <property type="entry name" value="UvrC_RNaseH"/>
    <property type="match status" value="1"/>
</dbReference>
<dbReference type="SUPFAM" id="SSF82771">
    <property type="entry name" value="GIY-YIG endonuclease"/>
    <property type="match status" value="1"/>
</dbReference>
<dbReference type="InterPro" id="IPR001943">
    <property type="entry name" value="UVR_dom"/>
</dbReference>
<dbReference type="Pfam" id="PF02151">
    <property type="entry name" value="UVR"/>
    <property type="match status" value="1"/>
</dbReference>
<dbReference type="InterPro" id="IPR036876">
    <property type="entry name" value="UVR_dom_sf"/>
</dbReference>
<dbReference type="GO" id="GO:0006289">
    <property type="term" value="P:nucleotide-excision repair"/>
    <property type="evidence" value="ECO:0007669"/>
    <property type="project" value="UniProtKB-UniRule"/>
</dbReference>
<evidence type="ECO:0000259" key="10">
    <source>
        <dbReference type="PROSITE" id="PS50165"/>
    </source>
</evidence>
<dbReference type="InterPro" id="IPR003583">
    <property type="entry name" value="Hlx-hairpin-Hlx_DNA-bd_motif"/>
</dbReference>
<dbReference type="Gene3D" id="3.40.1440.10">
    <property type="entry name" value="GIY-YIG endonuclease"/>
    <property type="match status" value="1"/>
</dbReference>
<dbReference type="GO" id="GO:0003677">
    <property type="term" value="F:DNA binding"/>
    <property type="evidence" value="ECO:0007669"/>
    <property type="project" value="UniProtKB-UniRule"/>
</dbReference>
<dbReference type="FunFam" id="3.30.420.340:FF:000001">
    <property type="entry name" value="UvrABC system protein C"/>
    <property type="match status" value="1"/>
</dbReference>
<dbReference type="Gene3D" id="3.30.420.340">
    <property type="entry name" value="UvrC, RNAse H endonuclease domain"/>
    <property type="match status" value="1"/>
</dbReference>
<evidence type="ECO:0000256" key="7">
    <source>
        <dbReference type="HAMAP-Rule" id="MF_00203"/>
    </source>
</evidence>
<sequence length="618" mass="68810">MKPQTVADGVAVIRDFVRTLPDAPGVYRMLDAAGEPLYVGKARSLKRRVNNYTQTAKLPIRLQRMVRETRAMEFVRTHTEVEALLLESNLIKRLKPRFNINLRDDKSFPFIELTQDHEFPRISKHRGSRQSERAYFGPFASAGAVDRTIQALARSFMVRTCADTIFSTRSRPCLQHQIKRCTAPCVGLVTKEQYEEQVRLVRDFLAGRTREVQAKFATEMQAASERLEFEVAAGWRDRIRALSAVQANQDVNTEEVDDADVIAACAEGGETCVQVFFFRGGRNYGNRAYFPTGTQDSPVESTLSAFVAQFYEGQPPPRQVLLSHKLEEQDLLAEALTLKAGQRVELSTPQRGDKKRLVGHAEANAREALQRKRAEGATQAKLLDGVAELFGLSAAPERIEVYDNSHIMGTNAVGGMIVAGPTGFLKNSYRKFNIKGPIAPGDDYAMMREVLTRRFGRAQREDPERTEGSWPDLVLIDGGQGQLAAAMEVMGELGVHDVPLVGIAKGPDRDAGRERFFMAGREPFQLPPNDPVLFYLQRLRDEVHRFAIGTHRARRQKSMERSPLDEVQGIGPGRKKALLHHFGSARAVARAGLADLEAVPGISSSTAKKVYDHFHGGT</sequence>
<dbReference type="FunFam" id="3.40.1440.10:FF:000001">
    <property type="entry name" value="UvrABC system protein C"/>
    <property type="match status" value="1"/>
</dbReference>
<dbReference type="InterPro" id="IPR010994">
    <property type="entry name" value="RuvA_2-like"/>
</dbReference>
<comment type="similarity">
    <text evidence="7">Belongs to the UvrC family.</text>
</comment>
<dbReference type="SMART" id="SM00278">
    <property type="entry name" value="HhH1"/>
    <property type="match status" value="2"/>
</dbReference>
<proteinExistence type="inferred from homology"/>
<evidence type="ECO:0000256" key="6">
    <source>
        <dbReference type="ARBA" id="ARBA00023236"/>
    </source>
</evidence>
<dbReference type="CDD" id="cd10434">
    <property type="entry name" value="GIY-YIG_UvrC_Cho"/>
    <property type="match status" value="1"/>
</dbReference>
<evidence type="ECO:0000259" key="8">
    <source>
        <dbReference type="PROSITE" id="PS50151"/>
    </source>
</evidence>
<feature type="domain" description="UvrC family homology region profile" evidence="10">
    <location>
        <begin position="261"/>
        <end position="490"/>
    </location>
</feature>
<evidence type="ECO:0000259" key="9">
    <source>
        <dbReference type="PROSITE" id="PS50164"/>
    </source>
</evidence>
<dbReference type="Pfam" id="PF14520">
    <property type="entry name" value="HHH_5"/>
    <property type="match status" value="1"/>
</dbReference>
<keyword evidence="2 7" id="KW-0227">DNA damage</keyword>
<dbReference type="InterPro" id="IPR035901">
    <property type="entry name" value="GIY-YIG_endonuc_sf"/>
</dbReference>
<keyword evidence="6 7" id="KW-0742">SOS response</keyword>
<evidence type="ECO:0000256" key="5">
    <source>
        <dbReference type="ARBA" id="ARBA00023204"/>
    </source>
</evidence>
<dbReference type="SUPFAM" id="SSF47781">
    <property type="entry name" value="RuvA domain 2-like"/>
    <property type="match status" value="1"/>
</dbReference>
<dbReference type="Proteomes" id="UP000681075">
    <property type="component" value="Unassembled WGS sequence"/>
</dbReference>